<gene>
    <name evidence="5" type="ORF">theurythT_07620</name>
</gene>
<evidence type="ECO:0000256" key="1">
    <source>
        <dbReference type="ARBA" id="ARBA00022729"/>
    </source>
</evidence>
<feature type="domain" description="Soluble ligand binding" evidence="4">
    <location>
        <begin position="498"/>
        <end position="540"/>
    </location>
</feature>
<reference evidence="5 6" key="1">
    <citation type="submission" date="2023-03" db="EMBL/GenBank/DDBJ databases">
        <title>Draft genome sequence of Thalassotalea eurytherma JCM 18482T.</title>
        <authorList>
            <person name="Sawabe T."/>
        </authorList>
    </citation>
    <scope>NUCLEOTIDE SEQUENCE [LARGE SCALE GENOMIC DNA]</scope>
    <source>
        <strain evidence="5 6">JCM 18482</strain>
    </source>
</reference>
<dbReference type="InterPro" id="IPR003715">
    <property type="entry name" value="Poly_export_N"/>
</dbReference>
<dbReference type="Pfam" id="PF02563">
    <property type="entry name" value="Poly_export"/>
    <property type="match status" value="1"/>
</dbReference>
<dbReference type="EMBL" id="BSSU01000003">
    <property type="protein sequence ID" value="GLX81310.1"/>
    <property type="molecule type" value="Genomic_DNA"/>
</dbReference>
<keyword evidence="6" id="KW-1185">Reference proteome</keyword>
<dbReference type="PANTHER" id="PTHR33619:SF3">
    <property type="entry name" value="POLYSACCHARIDE EXPORT PROTEIN GFCE-RELATED"/>
    <property type="match status" value="1"/>
</dbReference>
<feature type="signal peptide" evidence="2">
    <location>
        <begin position="1"/>
        <end position="23"/>
    </location>
</feature>
<evidence type="ECO:0000259" key="4">
    <source>
        <dbReference type="Pfam" id="PF10531"/>
    </source>
</evidence>
<evidence type="ECO:0000313" key="6">
    <source>
        <dbReference type="Proteomes" id="UP001157133"/>
    </source>
</evidence>
<keyword evidence="1 2" id="KW-0732">Signal</keyword>
<evidence type="ECO:0000256" key="2">
    <source>
        <dbReference type="SAM" id="SignalP"/>
    </source>
</evidence>
<sequence length="602" mass="66569">MNTMLKRTCAGFLSFLLITQSSAQSVEELIQQQAQQQNSNVPSAAVPNTQIFQSTDPNVIGNQEPTGLPSQGQYNTTTRQGILLPGEANIRDLLPEVDNKLSPPYGANIFAGGYETERADGLNDNYLIAAGDKISIWMWGAVTFNNVVTVDNQGNVFIPNIGPINVLNVPASQVNSLVASKIKAIYKKNVEVYVNLLTATPVSVFITGSVIRPGQYAGMASDSILYFLKRAGGIDSDRGSYREINILRNGELVNTFDLYSFIRFGKLPNISFKDQDVIFVLDQKSVINVTGKVRNPFRFEFGEKEITGQDLIEFAKPLTQTSHVAVMGKRNGNPFSVYLPLVDFKNYQLEDGDKLYFNDDLHAQIYDIEIMGSYLGPSYFAVKKNTKLHDLLSYVQVDEYLADFSSVYILRESVKLEQKDILDKSLDRLERSVYFAPTGSTGEASIRSQEAKLVSEFVERARQIEPLGRVIVADGGNIANIALEQGDKIVIPAKTDLIQIGGEVLMPQAVVYNKDASIEDYIAWAGGYSDRADYEKLVIIHANGLSEFVDAQDNWFGEEGSTKLVPGDKVIVLPKIETKTMQTVKDITQILYQIAVTANAIN</sequence>
<dbReference type="InterPro" id="IPR049712">
    <property type="entry name" value="Poly_export"/>
</dbReference>
<name>A0ABQ6H3I1_9GAMM</name>
<feature type="domain" description="Polysaccharide export protein N-terminal" evidence="3">
    <location>
        <begin position="123"/>
        <end position="196"/>
    </location>
</feature>
<dbReference type="InterPro" id="IPR019554">
    <property type="entry name" value="Soluble_ligand-bd"/>
</dbReference>
<comment type="caution">
    <text evidence="5">The sequence shown here is derived from an EMBL/GenBank/DDBJ whole genome shotgun (WGS) entry which is preliminary data.</text>
</comment>
<dbReference type="Gene3D" id="3.10.560.10">
    <property type="entry name" value="Outer membrane lipoprotein wza domain like"/>
    <property type="match status" value="2"/>
</dbReference>
<accession>A0ABQ6H3I1</accession>
<feature type="chain" id="PRO_5045119811" evidence="2">
    <location>
        <begin position="24"/>
        <end position="602"/>
    </location>
</feature>
<evidence type="ECO:0000259" key="3">
    <source>
        <dbReference type="Pfam" id="PF02563"/>
    </source>
</evidence>
<dbReference type="Pfam" id="PF10531">
    <property type="entry name" value="SLBB"/>
    <property type="match status" value="1"/>
</dbReference>
<dbReference type="Proteomes" id="UP001157133">
    <property type="component" value="Unassembled WGS sequence"/>
</dbReference>
<organism evidence="5 6">
    <name type="scientific">Thalassotalea eurytherma</name>
    <dbReference type="NCBI Taxonomy" id="1144278"/>
    <lineage>
        <taxon>Bacteria</taxon>
        <taxon>Pseudomonadati</taxon>
        <taxon>Pseudomonadota</taxon>
        <taxon>Gammaproteobacteria</taxon>
        <taxon>Alteromonadales</taxon>
        <taxon>Colwelliaceae</taxon>
        <taxon>Thalassotalea</taxon>
    </lineage>
</organism>
<evidence type="ECO:0000313" key="5">
    <source>
        <dbReference type="EMBL" id="GLX81310.1"/>
    </source>
</evidence>
<proteinExistence type="predicted"/>
<dbReference type="PANTHER" id="PTHR33619">
    <property type="entry name" value="POLYSACCHARIDE EXPORT PROTEIN GFCE-RELATED"/>
    <property type="match status" value="1"/>
</dbReference>
<protein>
    <submittedName>
        <fullName evidence="5">Capreomycidine hydroxylase</fullName>
    </submittedName>
</protein>